<proteinExistence type="predicted"/>
<comment type="caution">
    <text evidence="2">The sequence shown here is derived from an EMBL/GenBank/DDBJ whole genome shotgun (WGS) entry which is preliminary data.</text>
</comment>
<protein>
    <submittedName>
        <fullName evidence="2">Uncharacterized protein</fullName>
    </submittedName>
</protein>
<name>A0ABP0N8Q2_9DINO</name>
<sequence length="141" mass="16241">MDAGPPVKADVRSGARQRALELSKCIVTCDDLMARRTFPQEWPVKDNAEDPNAQALGPTLPDMAKLQIEVKRCRLILQWRRSQASTFGLIAFFGLYGVVYLSRLTGVLDHYQERVWYLCMNITTKLIMLMLFWWYSLKSVP</sequence>
<keyword evidence="3" id="KW-1185">Reference proteome</keyword>
<evidence type="ECO:0000256" key="1">
    <source>
        <dbReference type="SAM" id="Phobius"/>
    </source>
</evidence>
<dbReference type="EMBL" id="CAXAMN010021462">
    <property type="protein sequence ID" value="CAK9059828.1"/>
    <property type="molecule type" value="Genomic_DNA"/>
</dbReference>
<evidence type="ECO:0000313" key="2">
    <source>
        <dbReference type="EMBL" id="CAK9059828.1"/>
    </source>
</evidence>
<keyword evidence="1" id="KW-0472">Membrane</keyword>
<gene>
    <name evidence="2" type="ORF">CCMP2556_LOCUS29448</name>
</gene>
<reference evidence="2 3" key="1">
    <citation type="submission" date="2024-02" db="EMBL/GenBank/DDBJ databases">
        <authorList>
            <person name="Chen Y."/>
            <person name="Shah S."/>
            <person name="Dougan E. K."/>
            <person name="Thang M."/>
            <person name="Chan C."/>
        </authorList>
    </citation>
    <scope>NUCLEOTIDE SEQUENCE [LARGE SCALE GENOMIC DNA]</scope>
</reference>
<keyword evidence="1" id="KW-1133">Transmembrane helix</keyword>
<feature type="transmembrane region" description="Helical" evidence="1">
    <location>
        <begin position="84"/>
        <end position="103"/>
    </location>
</feature>
<dbReference type="Proteomes" id="UP001642484">
    <property type="component" value="Unassembled WGS sequence"/>
</dbReference>
<feature type="transmembrane region" description="Helical" evidence="1">
    <location>
        <begin position="115"/>
        <end position="135"/>
    </location>
</feature>
<accession>A0ABP0N8Q2</accession>
<keyword evidence="1" id="KW-0812">Transmembrane</keyword>
<evidence type="ECO:0000313" key="3">
    <source>
        <dbReference type="Proteomes" id="UP001642484"/>
    </source>
</evidence>
<organism evidence="2 3">
    <name type="scientific">Durusdinium trenchii</name>
    <dbReference type="NCBI Taxonomy" id="1381693"/>
    <lineage>
        <taxon>Eukaryota</taxon>
        <taxon>Sar</taxon>
        <taxon>Alveolata</taxon>
        <taxon>Dinophyceae</taxon>
        <taxon>Suessiales</taxon>
        <taxon>Symbiodiniaceae</taxon>
        <taxon>Durusdinium</taxon>
    </lineage>
</organism>